<proteinExistence type="inferred from homology"/>
<dbReference type="PANTHER" id="PTHR23026:SF123">
    <property type="entry name" value="NAD(P)H NITROREDUCTASE RV3131-RELATED"/>
    <property type="match status" value="1"/>
</dbReference>
<comment type="caution">
    <text evidence="10">The sequence shown here is derived from an EMBL/GenBank/DDBJ whole genome shotgun (WGS) entry which is preliminary data.</text>
</comment>
<keyword evidence="5 7" id="KW-0560">Oxidoreductase</keyword>
<keyword evidence="2 7" id="KW-0285">Flavoprotein</keyword>
<comment type="similarity">
    <text evidence="1 7">Belongs to the nitroreductase family.</text>
</comment>
<feature type="binding site" description="in other chain" evidence="8">
    <location>
        <begin position="142"/>
        <end position="144"/>
    </location>
    <ligand>
        <name>FMN</name>
        <dbReference type="ChEBI" id="CHEBI:58210"/>
        <note>ligand shared between dimeric partners</note>
    </ligand>
</feature>
<dbReference type="PANTHER" id="PTHR23026">
    <property type="entry name" value="NADPH NITROREDUCTASE"/>
    <property type="match status" value="1"/>
</dbReference>
<sequence length="196" mass="21659">MDFFEVVKNRRSVRQYKPDPVSREDILRVLDAANWAPSAMNWQPWRFLVVSGERQKALGESYRAVVENYTRNWDEAAERKAAISRDAFIRYAANFGNAPVLLVLTVPASAEPNIAKANLESASAAMENLVLAATALGLGTCWMTGPLNDEGGLRRVLEIPDDQALVAVTPLGYPAALPRPLPRVDPDLTAKVQWLD</sequence>
<dbReference type="SUPFAM" id="SSF55469">
    <property type="entry name" value="FMN-dependent nitroreductase-like"/>
    <property type="match status" value="1"/>
</dbReference>
<evidence type="ECO:0000256" key="2">
    <source>
        <dbReference type="ARBA" id="ARBA00022630"/>
    </source>
</evidence>
<organism evidence="10 11">
    <name type="scientific">Hydrogenispora ethanolica</name>
    <dbReference type="NCBI Taxonomy" id="1082276"/>
    <lineage>
        <taxon>Bacteria</taxon>
        <taxon>Bacillati</taxon>
        <taxon>Bacillota</taxon>
        <taxon>Hydrogenispora</taxon>
    </lineage>
</organism>
<dbReference type="RefSeq" id="WP_132012846.1">
    <property type="nucleotide sequence ID" value="NZ_SLUN01000003.1"/>
</dbReference>
<evidence type="ECO:0000313" key="10">
    <source>
        <dbReference type="EMBL" id="TCL75166.1"/>
    </source>
</evidence>
<evidence type="ECO:0000256" key="7">
    <source>
        <dbReference type="PIRNR" id="PIRNR000232"/>
    </source>
</evidence>
<protein>
    <recommendedName>
        <fullName evidence="7">Putative NAD(P)H nitroreductase</fullName>
        <ecNumber evidence="7">1.-.-.-</ecNumber>
    </recommendedName>
</protein>
<dbReference type="OrthoDB" id="9812105at2"/>
<dbReference type="PIRSF" id="PIRSF000232">
    <property type="entry name" value="YdjA"/>
    <property type="match status" value="1"/>
</dbReference>
<feature type="domain" description="Nitroreductase" evidence="9">
    <location>
        <begin position="7"/>
        <end position="173"/>
    </location>
</feature>
<dbReference type="CDD" id="cd20610">
    <property type="entry name" value="nitroreductase"/>
    <property type="match status" value="1"/>
</dbReference>
<dbReference type="EC" id="1.-.-.-" evidence="7"/>
<evidence type="ECO:0000313" key="11">
    <source>
        <dbReference type="Proteomes" id="UP000295008"/>
    </source>
</evidence>
<accession>A0A4R1S738</accession>
<evidence type="ECO:0000256" key="8">
    <source>
        <dbReference type="PIRSR" id="PIRSR000232-1"/>
    </source>
</evidence>
<keyword evidence="6 7" id="KW-0520">NAD</keyword>
<dbReference type="InterPro" id="IPR029479">
    <property type="entry name" value="Nitroreductase"/>
</dbReference>
<dbReference type="InterPro" id="IPR050627">
    <property type="entry name" value="Nitroreductase/BluB"/>
</dbReference>
<evidence type="ECO:0000256" key="4">
    <source>
        <dbReference type="ARBA" id="ARBA00022857"/>
    </source>
</evidence>
<keyword evidence="3 7" id="KW-0288">FMN</keyword>
<dbReference type="Pfam" id="PF00881">
    <property type="entry name" value="Nitroreductase"/>
    <property type="match status" value="1"/>
</dbReference>
<dbReference type="GO" id="GO:0016491">
    <property type="term" value="F:oxidoreductase activity"/>
    <property type="evidence" value="ECO:0007669"/>
    <property type="project" value="UniProtKB-UniRule"/>
</dbReference>
<keyword evidence="4 7" id="KW-0521">NADP</keyword>
<comment type="cofactor">
    <cofactor evidence="8">
        <name>FMN</name>
        <dbReference type="ChEBI" id="CHEBI:58210"/>
    </cofactor>
    <text evidence="8">Binds 1 FMN per subunit.</text>
</comment>
<keyword evidence="11" id="KW-1185">Reference proteome</keyword>
<feature type="binding site" evidence="8">
    <location>
        <position position="39"/>
    </location>
    <ligand>
        <name>FMN</name>
        <dbReference type="ChEBI" id="CHEBI:58210"/>
        <note>ligand shared between dimeric partners</note>
    </ligand>
</feature>
<gene>
    <name evidence="10" type="ORF">EDC14_100397</name>
</gene>
<reference evidence="10 11" key="1">
    <citation type="submission" date="2019-03" db="EMBL/GenBank/DDBJ databases">
        <title>Genomic Encyclopedia of Type Strains, Phase IV (KMG-IV): sequencing the most valuable type-strain genomes for metagenomic binning, comparative biology and taxonomic classification.</title>
        <authorList>
            <person name="Goeker M."/>
        </authorList>
    </citation>
    <scope>NUCLEOTIDE SEQUENCE [LARGE SCALE GENOMIC DNA]</scope>
    <source>
        <strain evidence="10 11">LX-B</strain>
    </source>
</reference>
<dbReference type="EMBL" id="SLUN01000003">
    <property type="protein sequence ID" value="TCL75166.1"/>
    <property type="molecule type" value="Genomic_DNA"/>
</dbReference>
<feature type="binding site" description="in other chain" evidence="8">
    <location>
        <begin position="10"/>
        <end position="12"/>
    </location>
    <ligand>
        <name>FMN</name>
        <dbReference type="ChEBI" id="CHEBI:58210"/>
        <note>ligand shared between dimeric partners</note>
    </ligand>
</feature>
<evidence type="ECO:0000256" key="3">
    <source>
        <dbReference type="ARBA" id="ARBA00022643"/>
    </source>
</evidence>
<evidence type="ECO:0000256" key="1">
    <source>
        <dbReference type="ARBA" id="ARBA00007118"/>
    </source>
</evidence>
<dbReference type="InterPro" id="IPR026021">
    <property type="entry name" value="YdjA-like"/>
</dbReference>
<dbReference type="InterPro" id="IPR000415">
    <property type="entry name" value="Nitroreductase-like"/>
</dbReference>
<evidence type="ECO:0000259" key="9">
    <source>
        <dbReference type="Pfam" id="PF00881"/>
    </source>
</evidence>
<name>A0A4R1S738_HYDET</name>
<dbReference type="Gene3D" id="3.40.109.10">
    <property type="entry name" value="NADH Oxidase"/>
    <property type="match status" value="1"/>
</dbReference>
<dbReference type="AlphaFoldDB" id="A0A4R1S738"/>
<evidence type="ECO:0000256" key="6">
    <source>
        <dbReference type="ARBA" id="ARBA00023027"/>
    </source>
</evidence>
<evidence type="ECO:0000256" key="5">
    <source>
        <dbReference type="ARBA" id="ARBA00023002"/>
    </source>
</evidence>
<dbReference type="Proteomes" id="UP000295008">
    <property type="component" value="Unassembled WGS sequence"/>
</dbReference>